<dbReference type="Proteomes" id="UP000824120">
    <property type="component" value="Chromosome 3"/>
</dbReference>
<proteinExistence type="predicted"/>
<dbReference type="GO" id="GO:0009506">
    <property type="term" value="C:plasmodesma"/>
    <property type="evidence" value="ECO:0007669"/>
    <property type="project" value="TreeGrafter"/>
</dbReference>
<reference evidence="5 6" key="1">
    <citation type="submission" date="2020-09" db="EMBL/GenBank/DDBJ databases">
        <title>De no assembly of potato wild relative species, Solanum commersonii.</title>
        <authorList>
            <person name="Cho K."/>
        </authorList>
    </citation>
    <scope>NUCLEOTIDE SEQUENCE [LARGE SCALE GENOMIC DNA]</scope>
    <source>
        <strain evidence="5">LZ3.2</strain>
        <tissue evidence="5">Leaf</tissue>
    </source>
</reference>
<name>A0A9J5ZWM4_SOLCO</name>
<feature type="compositionally biased region" description="Basic and acidic residues" evidence="3">
    <location>
        <begin position="183"/>
        <end position="193"/>
    </location>
</feature>
<protein>
    <recommendedName>
        <fullName evidence="4">BAG domain-containing protein</fullName>
    </recommendedName>
</protein>
<keyword evidence="1" id="KW-0143">Chaperone</keyword>
<evidence type="ECO:0000256" key="1">
    <source>
        <dbReference type="ARBA" id="ARBA00023186"/>
    </source>
</evidence>
<feature type="region of interest" description="Disordered" evidence="3">
    <location>
        <begin position="158"/>
        <end position="193"/>
    </location>
</feature>
<dbReference type="GO" id="GO:0006457">
    <property type="term" value="P:protein folding"/>
    <property type="evidence" value="ECO:0007669"/>
    <property type="project" value="TreeGrafter"/>
</dbReference>
<evidence type="ECO:0000256" key="2">
    <source>
        <dbReference type="SAM" id="Coils"/>
    </source>
</evidence>
<sequence length="390" mass="44691">MSRFRRFDLIDYSPSPSFFNPKTLLLNPYLPSFHIEDEFDCTLDLDDFDTITDLIQIERTPFYSTTRRVQHRLGLGTELQCLSDRVTALERMLREKEEKNKKKEKKNKIGERKYTWTAEIKSPEKDGVDRKYKWIAEVKDGKKKGALDKSYKFSAEIKGKGDDSRSYSFKASNASDTDSDSDGSEKKDNKKKCESRKSVGCTRLVEIEEPTHHGALVLRQVFAKRAEKKRGKRKELSPQDAALAIQMSFRAYLIKRSQALRALRELAIAKTKLKELRALFNNFTYRRRVARDAEERQRFSEKIIVLLLTVDAIEGVDMMVRSAKKSIVDELEAMLDVIDPQPGGRPLSVARRRTFDMPDGAIQKELAAGVAQVVRMLDESNGAETFEGCL</sequence>
<feature type="domain" description="BAG" evidence="4">
    <location>
        <begin position="274"/>
        <end position="339"/>
    </location>
</feature>
<keyword evidence="6" id="KW-1185">Reference proteome</keyword>
<dbReference type="InterPro" id="IPR040400">
    <property type="entry name" value="BAG5/6/7/8"/>
</dbReference>
<evidence type="ECO:0000313" key="6">
    <source>
        <dbReference type="Proteomes" id="UP000824120"/>
    </source>
</evidence>
<dbReference type="InterPro" id="IPR003103">
    <property type="entry name" value="BAG_domain"/>
</dbReference>
<dbReference type="OrthoDB" id="747353at2759"/>
<evidence type="ECO:0000313" key="5">
    <source>
        <dbReference type="EMBL" id="KAG5616624.1"/>
    </source>
</evidence>
<evidence type="ECO:0000259" key="4">
    <source>
        <dbReference type="Pfam" id="PF02179"/>
    </source>
</evidence>
<organism evidence="5 6">
    <name type="scientific">Solanum commersonii</name>
    <name type="common">Commerson's wild potato</name>
    <name type="synonym">Commerson's nightshade</name>
    <dbReference type="NCBI Taxonomy" id="4109"/>
    <lineage>
        <taxon>Eukaryota</taxon>
        <taxon>Viridiplantae</taxon>
        <taxon>Streptophyta</taxon>
        <taxon>Embryophyta</taxon>
        <taxon>Tracheophyta</taxon>
        <taxon>Spermatophyta</taxon>
        <taxon>Magnoliopsida</taxon>
        <taxon>eudicotyledons</taxon>
        <taxon>Gunneridae</taxon>
        <taxon>Pentapetalae</taxon>
        <taxon>asterids</taxon>
        <taxon>lamiids</taxon>
        <taxon>Solanales</taxon>
        <taxon>Solanaceae</taxon>
        <taxon>Solanoideae</taxon>
        <taxon>Solaneae</taxon>
        <taxon>Solanum</taxon>
    </lineage>
</organism>
<evidence type="ECO:0000256" key="3">
    <source>
        <dbReference type="SAM" id="MobiDB-lite"/>
    </source>
</evidence>
<dbReference type="PANTHER" id="PTHR33322">
    <property type="entry name" value="BAG DOMAIN CONTAINING PROTEIN, EXPRESSED"/>
    <property type="match status" value="1"/>
</dbReference>
<dbReference type="Pfam" id="PF02179">
    <property type="entry name" value="BAG"/>
    <property type="match status" value="1"/>
</dbReference>
<keyword evidence="2" id="KW-0175">Coiled coil</keyword>
<dbReference type="GO" id="GO:0051087">
    <property type="term" value="F:protein-folding chaperone binding"/>
    <property type="evidence" value="ECO:0007669"/>
    <property type="project" value="InterPro"/>
</dbReference>
<dbReference type="AlphaFoldDB" id="A0A9J5ZWM4"/>
<dbReference type="PANTHER" id="PTHR33322:SF3">
    <property type="entry name" value="BAG FAMILY MOLECULAR CHAPERONE REGULATOR 7"/>
    <property type="match status" value="1"/>
</dbReference>
<gene>
    <name evidence="5" type="ORF">H5410_016448</name>
</gene>
<dbReference type="EMBL" id="JACXVP010000003">
    <property type="protein sequence ID" value="KAG5616624.1"/>
    <property type="molecule type" value="Genomic_DNA"/>
</dbReference>
<accession>A0A9J5ZWM4</accession>
<comment type="caution">
    <text evidence="5">The sequence shown here is derived from an EMBL/GenBank/DDBJ whole genome shotgun (WGS) entry which is preliminary data.</text>
</comment>
<feature type="coiled-coil region" evidence="2">
    <location>
        <begin position="79"/>
        <end position="113"/>
    </location>
</feature>